<comment type="caution">
    <text evidence="1">The sequence shown here is derived from an EMBL/GenBank/DDBJ whole genome shotgun (WGS) entry which is preliminary data.</text>
</comment>
<name>A0A2P6QNQ0_ROSCH</name>
<keyword evidence="2" id="KW-1185">Reference proteome</keyword>
<protein>
    <submittedName>
        <fullName evidence="1">Uncharacterized protein</fullName>
    </submittedName>
</protein>
<dbReference type="Proteomes" id="UP000238479">
    <property type="component" value="Chromosome 5"/>
</dbReference>
<accession>A0A2P6QNQ0</accession>
<dbReference type="EMBL" id="PDCK01000043">
    <property type="protein sequence ID" value="PRQ35809.1"/>
    <property type="molecule type" value="Genomic_DNA"/>
</dbReference>
<gene>
    <name evidence="1" type="ORF">RchiOBHm_Chr5g0083991</name>
</gene>
<reference evidence="1 2" key="1">
    <citation type="journal article" date="2018" name="Nat. Genet.">
        <title>The Rosa genome provides new insights in the design of modern roses.</title>
        <authorList>
            <person name="Bendahmane M."/>
        </authorList>
    </citation>
    <scope>NUCLEOTIDE SEQUENCE [LARGE SCALE GENOMIC DNA]</scope>
    <source>
        <strain evidence="2">cv. Old Blush</strain>
    </source>
</reference>
<dbReference type="AlphaFoldDB" id="A0A2P6QNQ0"/>
<dbReference type="Gramene" id="PRQ35809">
    <property type="protein sequence ID" value="PRQ35809"/>
    <property type="gene ID" value="RchiOBHm_Chr5g0083991"/>
</dbReference>
<evidence type="ECO:0000313" key="1">
    <source>
        <dbReference type="EMBL" id="PRQ35809.1"/>
    </source>
</evidence>
<sequence>MLLGLEPSRVSVIIALYKTSTNALSICDRSLCSLVSPLQPADMEFASYLSRWFSSFLVFV</sequence>
<proteinExistence type="predicted"/>
<evidence type="ECO:0000313" key="2">
    <source>
        <dbReference type="Proteomes" id="UP000238479"/>
    </source>
</evidence>
<organism evidence="1 2">
    <name type="scientific">Rosa chinensis</name>
    <name type="common">China rose</name>
    <dbReference type="NCBI Taxonomy" id="74649"/>
    <lineage>
        <taxon>Eukaryota</taxon>
        <taxon>Viridiplantae</taxon>
        <taxon>Streptophyta</taxon>
        <taxon>Embryophyta</taxon>
        <taxon>Tracheophyta</taxon>
        <taxon>Spermatophyta</taxon>
        <taxon>Magnoliopsida</taxon>
        <taxon>eudicotyledons</taxon>
        <taxon>Gunneridae</taxon>
        <taxon>Pentapetalae</taxon>
        <taxon>rosids</taxon>
        <taxon>fabids</taxon>
        <taxon>Rosales</taxon>
        <taxon>Rosaceae</taxon>
        <taxon>Rosoideae</taxon>
        <taxon>Rosoideae incertae sedis</taxon>
        <taxon>Rosa</taxon>
    </lineage>
</organism>